<evidence type="ECO:0000313" key="3">
    <source>
        <dbReference type="EMBL" id="RDV05621.1"/>
    </source>
</evidence>
<dbReference type="RefSeq" id="WP_115515211.1">
    <property type="nucleotide sequence ID" value="NZ_QRGO01000001.1"/>
</dbReference>
<feature type="chain" id="PRO_5016604336" evidence="2">
    <location>
        <begin position="25"/>
        <end position="121"/>
    </location>
</feature>
<comment type="caution">
    <text evidence="3">The sequence shown here is derived from an EMBL/GenBank/DDBJ whole genome shotgun (WGS) entry which is preliminary data.</text>
</comment>
<evidence type="ECO:0000256" key="2">
    <source>
        <dbReference type="SAM" id="SignalP"/>
    </source>
</evidence>
<dbReference type="OrthoDB" id="8256100at2"/>
<keyword evidence="4" id="KW-1185">Reference proteome</keyword>
<feature type="signal peptide" evidence="2">
    <location>
        <begin position="1"/>
        <end position="24"/>
    </location>
</feature>
<organism evidence="3 4">
    <name type="scientific">Undibacter mobilis</name>
    <dbReference type="NCBI Taxonomy" id="2292256"/>
    <lineage>
        <taxon>Bacteria</taxon>
        <taxon>Pseudomonadati</taxon>
        <taxon>Pseudomonadota</taxon>
        <taxon>Alphaproteobacteria</taxon>
        <taxon>Hyphomicrobiales</taxon>
        <taxon>Nitrobacteraceae</taxon>
        <taxon>Undibacter</taxon>
    </lineage>
</organism>
<keyword evidence="2" id="KW-0732">Signal</keyword>
<dbReference type="Proteomes" id="UP000263993">
    <property type="component" value="Unassembled WGS sequence"/>
</dbReference>
<sequence length="121" mass="12047">MAIQRAIRHSILAAALLAASAGLAAAQAPPSDQPAEPPKTQPTDGKACGPDGTHATVGQGGDMVVRKPNDETLSSKLAQSGGVICPPAVDPEIRAPTPEAGRTPVIPPPGSPGGNPQVQPK</sequence>
<feature type="region of interest" description="Disordered" evidence="1">
    <location>
        <begin position="22"/>
        <end position="121"/>
    </location>
</feature>
<reference evidence="4" key="1">
    <citation type="submission" date="2018-08" db="EMBL/GenBank/DDBJ databases">
        <authorList>
            <person name="Kim S.-J."/>
            <person name="Jung G.-Y."/>
        </authorList>
    </citation>
    <scope>NUCLEOTIDE SEQUENCE [LARGE SCALE GENOMIC DNA]</scope>
    <source>
        <strain evidence="4">GY_H</strain>
    </source>
</reference>
<protein>
    <submittedName>
        <fullName evidence="3">Uncharacterized protein</fullName>
    </submittedName>
</protein>
<gene>
    <name evidence="3" type="ORF">DXH78_00400</name>
</gene>
<evidence type="ECO:0000313" key="4">
    <source>
        <dbReference type="Proteomes" id="UP000263993"/>
    </source>
</evidence>
<feature type="compositionally biased region" description="Pro residues" evidence="1">
    <location>
        <begin position="31"/>
        <end position="40"/>
    </location>
</feature>
<evidence type="ECO:0000256" key="1">
    <source>
        <dbReference type="SAM" id="MobiDB-lite"/>
    </source>
</evidence>
<dbReference type="EMBL" id="QRGO01000001">
    <property type="protein sequence ID" value="RDV05621.1"/>
    <property type="molecule type" value="Genomic_DNA"/>
</dbReference>
<dbReference type="AlphaFoldDB" id="A0A371BE35"/>
<name>A0A371BE35_9BRAD</name>
<accession>A0A371BE35</accession>
<proteinExistence type="predicted"/>